<dbReference type="EMBL" id="CAVNYO010000108">
    <property type="protein sequence ID" value="CAK5266239.1"/>
    <property type="molecule type" value="Genomic_DNA"/>
</dbReference>
<protein>
    <submittedName>
        <fullName evidence="2">Uncharacterized protein</fullName>
    </submittedName>
</protein>
<reference evidence="2" key="1">
    <citation type="submission" date="2023-11" db="EMBL/GenBank/DDBJ databases">
        <authorList>
            <person name="De Vega J J."/>
            <person name="De Vega J J."/>
        </authorList>
    </citation>
    <scope>NUCLEOTIDE SEQUENCE</scope>
</reference>
<evidence type="ECO:0000313" key="2">
    <source>
        <dbReference type="EMBL" id="CAK5266239.1"/>
    </source>
</evidence>
<dbReference type="Proteomes" id="UP001295794">
    <property type="component" value="Unassembled WGS sequence"/>
</dbReference>
<comment type="caution">
    <text evidence="2">The sequence shown here is derived from an EMBL/GenBank/DDBJ whole genome shotgun (WGS) entry which is preliminary data.</text>
</comment>
<feature type="compositionally biased region" description="Polar residues" evidence="1">
    <location>
        <begin position="147"/>
        <end position="169"/>
    </location>
</feature>
<proteinExistence type="predicted"/>
<evidence type="ECO:0000313" key="3">
    <source>
        <dbReference type="Proteomes" id="UP001295794"/>
    </source>
</evidence>
<gene>
    <name evidence="2" type="ORF">MYCIT1_LOCUS7880</name>
</gene>
<evidence type="ECO:0000256" key="1">
    <source>
        <dbReference type="SAM" id="MobiDB-lite"/>
    </source>
</evidence>
<feature type="region of interest" description="Disordered" evidence="1">
    <location>
        <begin position="145"/>
        <end position="183"/>
    </location>
</feature>
<keyword evidence="3" id="KW-1185">Reference proteome</keyword>
<accession>A0AAD2H143</accession>
<name>A0AAD2H143_9AGAR</name>
<sequence length="183" mass="20323">MPLQLVHQQSLYSIFSLFSILPGKREQPETNSGPITTWWARQTHLLSGAGFDVFHPAALTIMLVLILQLHGYAVHRPIHPFSPPSLASFPLASFARLASPRLATTLPCAPRRYSLSRRRAPTRMTHACKGATPTRRVAARVTPVSLRPSNDNTGRTHNPCRSDTESWPDSTRKRMQIAPVPAC</sequence>
<organism evidence="2 3">
    <name type="scientific">Mycena citricolor</name>
    <dbReference type="NCBI Taxonomy" id="2018698"/>
    <lineage>
        <taxon>Eukaryota</taxon>
        <taxon>Fungi</taxon>
        <taxon>Dikarya</taxon>
        <taxon>Basidiomycota</taxon>
        <taxon>Agaricomycotina</taxon>
        <taxon>Agaricomycetes</taxon>
        <taxon>Agaricomycetidae</taxon>
        <taxon>Agaricales</taxon>
        <taxon>Marasmiineae</taxon>
        <taxon>Mycenaceae</taxon>
        <taxon>Mycena</taxon>
    </lineage>
</organism>
<dbReference type="AlphaFoldDB" id="A0AAD2H143"/>